<dbReference type="InterPro" id="IPR049704">
    <property type="entry name" value="Aminotrans_3_PPA_site"/>
</dbReference>
<dbReference type="InterPro" id="IPR015424">
    <property type="entry name" value="PyrdxlP-dep_Trfase"/>
</dbReference>
<dbReference type="Pfam" id="PF00202">
    <property type="entry name" value="Aminotran_3"/>
    <property type="match status" value="1"/>
</dbReference>
<dbReference type="PANTHER" id="PTHR45688:SF13">
    <property type="entry name" value="ALANINE--GLYOXYLATE AMINOTRANSFERASE 2-LIKE"/>
    <property type="match status" value="1"/>
</dbReference>
<protein>
    <submittedName>
        <fullName evidence="4">2,2-dialkylglycine decarboxylase (Pyruvate)</fullName>
        <ecNumber evidence="4">4.1.1.64</ecNumber>
    </submittedName>
</protein>
<proteinExistence type="inferred from homology"/>
<gene>
    <name evidence="4" type="ORF">J2S57_000175</name>
</gene>
<dbReference type="Gene3D" id="3.90.1150.10">
    <property type="entry name" value="Aspartate Aminotransferase, domain 1"/>
    <property type="match status" value="1"/>
</dbReference>
<evidence type="ECO:0000313" key="5">
    <source>
        <dbReference type="Proteomes" id="UP001235712"/>
    </source>
</evidence>
<keyword evidence="4" id="KW-0456">Lyase</keyword>
<name>A0ABT9NVH2_9ACTN</name>
<evidence type="ECO:0000256" key="1">
    <source>
        <dbReference type="ARBA" id="ARBA00008954"/>
    </source>
</evidence>
<dbReference type="Gene3D" id="3.40.640.10">
    <property type="entry name" value="Type I PLP-dependent aspartate aminotransferase-like (Major domain)"/>
    <property type="match status" value="1"/>
</dbReference>
<reference evidence="4 5" key="1">
    <citation type="submission" date="2023-07" db="EMBL/GenBank/DDBJ databases">
        <title>Sequencing the genomes of 1000 actinobacteria strains.</title>
        <authorList>
            <person name="Klenk H.-P."/>
        </authorList>
    </citation>
    <scope>NUCLEOTIDE SEQUENCE [LARGE SCALE GENOMIC DNA]</scope>
    <source>
        <strain evidence="4 5">DSM 44388</strain>
    </source>
</reference>
<evidence type="ECO:0000256" key="3">
    <source>
        <dbReference type="RuleBase" id="RU003560"/>
    </source>
</evidence>
<dbReference type="PANTHER" id="PTHR45688">
    <property type="match status" value="1"/>
</dbReference>
<dbReference type="EMBL" id="JAUSQZ010000001">
    <property type="protein sequence ID" value="MDP9824426.1"/>
    <property type="molecule type" value="Genomic_DNA"/>
</dbReference>
<dbReference type="PROSITE" id="PS00600">
    <property type="entry name" value="AA_TRANSFER_CLASS_3"/>
    <property type="match status" value="1"/>
</dbReference>
<dbReference type="RefSeq" id="WP_307236967.1">
    <property type="nucleotide sequence ID" value="NZ_JAUSQZ010000001.1"/>
</dbReference>
<sequence>MTDELFWNRAANHLIRYGGGFTPRVIESAAGSYVYDAQGRAILDFTSGQMSAVLGHSHPDVVAAITRAAGTLTHLYSGMLSRPVVDLAVAMEKSLPDPLSRTLLLTTGAESNEAAIKMAKLYTGNYEIVAFDRSWHGMTSGAAATTFSAGRRGYGPPVPGVLTLPTPNAYRSPFGDDWQTELDYGFGIVDQQSSGSLAACIVEPILSSGGIIELPPGYLARLKQHCEQRGMLLILDEAQTGLGRTGTMYAFERDGVVPDVLTLSKTLGAGLPVAVVVTSAEIEEVCHERGFLFFTTHVSDPLAATVALTVMDVIERDGLVDRARSLGKELRDRLDDLRNRYEVVGDVRGRGLLQGLELVTDKASKTPADQLGQAVTQACLERGLHMNIVQLPGMGGIFRIAPPLTVSRDDLHRGVDILEEALKTA</sequence>
<dbReference type="PIRSF" id="PIRSF000521">
    <property type="entry name" value="Transaminase_4ab_Lys_Orn"/>
    <property type="match status" value="1"/>
</dbReference>
<keyword evidence="2 3" id="KW-0663">Pyridoxal phosphate</keyword>
<evidence type="ECO:0000313" key="4">
    <source>
        <dbReference type="EMBL" id="MDP9824426.1"/>
    </source>
</evidence>
<evidence type="ECO:0000256" key="2">
    <source>
        <dbReference type="ARBA" id="ARBA00022898"/>
    </source>
</evidence>
<comment type="similarity">
    <text evidence="1 3">Belongs to the class-III pyridoxal-phosphate-dependent aminotransferase family.</text>
</comment>
<dbReference type="Proteomes" id="UP001235712">
    <property type="component" value="Unassembled WGS sequence"/>
</dbReference>
<dbReference type="InterPro" id="IPR005814">
    <property type="entry name" value="Aminotrans_3"/>
</dbReference>
<dbReference type="EC" id="4.1.1.64" evidence="4"/>
<comment type="caution">
    <text evidence="4">The sequence shown here is derived from an EMBL/GenBank/DDBJ whole genome shotgun (WGS) entry which is preliminary data.</text>
</comment>
<dbReference type="CDD" id="cd00610">
    <property type="entry name" value="OAT_like"/>
    <property type="match status" value="1"/>
</dbReference>
<dbReference type="GO" id="GO:0047432">
    <property type="term" value="F:2,2-dialkylglycine decarboxylase (pyruvate) activity"/>
    <property type="evidence" value="ECO:0007669"/>
    <property type="project" value="UniProtKB-EC"/>
</dbReference>
<organism evidence="4 5">
    <name type="scientific">Kineosporia succinea</name>
    <dbReference type="NCBI Taxonomy" id="84632"/>
    <lineage>
        <taxon>Bacteria</taxon>
        <taxon>Bacillati</taxon>
        <taxon>Actinomycetota</taxon>
        <taxon>Actinomycetes</taxon>
        <taxon>Kineosporiales</taxon>
        <taxon>Kineosporiaceae</taxon>
        <taxon>Kineosporia</taxon>
    </lineage>
</organism>
<accession>A0ABT9NVH2</accession>
<dbReference type="InterPro" id="IPR015421">
    <property type="entry name" value="PyrdxlP-dep_Trfase_major"/>
</dbReference>
<keyword evidence="5" id="KW-1185">Reference proteome</keyword>
<dbReference type="SUPFAM" id="SSF53383">
    <property type="entry name" value="PLP-dependent transferases"/>
    <property type="match status" value="1"/>
</dbReference>
<dbReference type="InterPro" id="IPR015422">
    <property type="entry name" value="PyrdxlP-dep_Trfase_small"/>
</dbReference>